<name>A0AAJ8M0F3_9TREE</name>
<sequence>MTQITDIHPQKDVKNQSLQTRSLLPILLNADPIPKPISQPYPTVHPVTKLRLVPFHLTLDDFHVGLPPMGLITQEVLECLKGEEGIQFYSESKEVTRKENKRKGDKDKVTKTYNFRVACVYFSDEVNEKGKEGRTEVIRGIMEKWRKEGKFAKAMLHWMDEPFPIHASPNSKAFKSKVAARALFGNIAFDIERAGVPLFGFQAFGCHLTAYEGEGEYMKLWIPRRSTNMWRFPLKFDSSVAGGLPANHTPMEGLIKECEEEAGWPEKMIRKYVKSVGMVTYFEMKEHGAILPNTEYTYDLPMPPRSSPDYVVPKPNDNEVDSFELYPVQEVIEALHDNEFKPSSAVATIDFLVRHGYINADNEPNFGEVVRRLHRWLGVAGPGL</sequence>
<dbReference type="Gene3D" id="3.90.79.10">
    <property type="entry name" value="Nucleoside Triphosphate Pyrophosphohydrolase"/>
    <property type="match status" value="1"/>
</dbReference>
<dbReference type="PANTHER" id="PTHR13622:SF8">
    <property type="entry name" value="THIAMIN PYROPHOSPHOKINASE 1"/>
    <property type="match status" value="1"/>
</dbReference>
<dbReference type="AlphaFoldDB" id="A0AAJ8M0F3"/>
<evidence type="ECO:0000259" key="1">
    <source>
        <dbReference type="PROSITE" id="PS51462"/>
    </source>
</evidence>
<dbReference type="Proteomes" id="UP000094043">
    <property type="component" value="Chromosome 3"/>
</dbReference>
<reference evidence="2" key="3">
    <citation type="submission" date="2024-01" db="EMBL/GenBank/DDBJ databases">
        <authorList>
            <person name="Coelho M.A."/>
            <person name="David-Palma M."/>
            <person name="Shea T."/>
            <person name="Sun S."/>
            <person name="Cuomo C.A."/>
            <person name="Heitman J."/>
        </authorList>
    </citation>
    <scope>NUCLEOTIDE SEQUENCE</scope>
    <source>
        <strain evidence="2">CBS 7841</strain>
    </source>
</reference>
<dbReference type="KEGG" id="cdep:91086750"/>
<dbReference type="InterPro" id="IPR000086">
    <property type="entry name" value="NUDIX_hydrolase_dom"/>
</dbReference>
<dbReference type="GeneID" id="91086750"/>
<evidence type="ECO:0000313" key="2">
    <source>
        <dbReference type="EMBL" id="WVN87360.1"/>
    </source>
</evidence>
<dbReference type="CDD" id="cd03676">
    <property type="entry name" value="NUDIX_Tnr3_like"/>
    <property type="match status" value="1"/>
</dbReference>
<dbReference type="InterPro" id="IPR015797">
    <property type="entry name" value="NUDIX_hydrolase-like_dom_sf"/>
</dbReference>
<proteinExistence type="predicted"/>
<accession>A0AAJ8M0F3</accession>
<dbReference type="EMBL" id="CP143786">
    <property type="protein sequence ID" value="WVN87360.1"/>
    <property type="molecule type" value="Genomic_DNA"/>
</dbReference>
<dbReference type="PANTHER" id="PTHR13622">
    <property type="entry name" value="THIAMIN PYROPHOSPHOKINASE"/>
    <property type="match status" value="1"/>
</dbReference>
<dbReference type="RefSeq" id="XP_066068060.1">
    <property type="nucleotide sequence ID" value="XM_066211963.1"/>
</dbReference>
<evidence type="ECO:0000313" key="3">
    <source>
        <dbReference type="Proteomes" id="UP000094043"/>
    </source>
</evidence>
<reference evidence="2" key="2">
    <citation type="journal article" date="2022" name="Elife">
        <title>Obligate sexual reproduction of a homothallic fungus closely related to the Cryptococcus pathogenic species complex.</title>
        <authorList>
            <person name="Passer A.R."/>
            <person name="Clancey S.A."/>
            <person name="Shea T."/>
            <person name="David-Palma M."/>
            <person name="Averette A.F."/>
            <person name="Boekhout T."/>
            <person name="Porcel B.M."/>
            <person name="Nowrousian M."/>
            <person name="Cuomo C.A."/>
            <person name="Sun S."/>
            <person name="Heitman J."/>
            <person name="Coelho M.A."/>
        </authorList>
    </citation>
    <scope>NUCLEOTIDE SEQUENCE</scope>
    <source>
        <strain evidence="2">CBS 7841</strain>
    </source>
</reference>
<dbReference type="FunFam" id="3.90.79.10:FF:000019">
    <property type="entry name" value="Thiamin pyrophosphokinase, putative"/>
    <property type="match status" value="1"/>
</dbReference>
<organism evidence="2 3">
    <name type="scientific">Cryptococcus depauperatus CBS 7841</name>
    <dbReference type="NCBI Taxonomy" id="1295531"/>
    <lineage>
        <taxon>Eukaryota</taxon>
        <taxon>Fungi</taxon>
        <taxon>Dikarya</taxon>
        <taxon>Basidiomycota</taxon>
        <taxon>Agaricomycotina</taxon>
        <taxon>Tremellomycetes</taxon>
        <taxon>Tremellales</taxon>
        <taxon>Cryptococcaceae</taxon>
        <taxon>Cryptococcus</taxon>
    </lineage>
</organism>
<feature type="domain" description="Nudix hydrolase" evidence="1">
    <location>
        <begin position="199"/>
        <end position="348"/>
    </location>
</feature>
<dbReference type="PROSITE" id="PS51462">
    <property type="entry name" value="NUDIX"/>
    <property type="match status" value="1"/>
</dbReference>
<keyword evidence="3" id="KW-1185">Reference proteome</keyword>
<protein>
    <recommendedName>
        <fullName evidence="1">Nudix hydrolase domain-containing protein</fullName>
    </recommendedName>
</protein>
<reference evidence="2" key="1">
    <citation type="submission" date="2016-06" db="EMBL/GenBank/DDBJ databases">
        <authorList>
            <person name="Cuomo C."/>
            <person name="Litvintseva A."/>
            <person name="Heitman J."/>
            <person name="Chen Y."/>
            <person name="Sun S."/>
            <person name="Springer D."/>
            <person name="Dromer F."/>
            <person name="Young S."/>
            <person name="Zeng Q."/>
            <person name="Chapman S."/>
            <person name="Gujja S."/>
            <person name="Saif S."/>
            <person name="Birren B."/>
        </authorList>
    </citation>
    <scope>NUCLEOTIDE SEQUENCE</scope>
    <source>
        <strain evidence="2">CBS 7841</strain>
    </source>
</reference>
<dbReference type="Pfam" id="PF00293">
    <property type="entry name" value="NUDIX"/>
    <property type="match status" value="1"/>
</dbReference>
<dbReference type="SUPFAM" id="SSF55811">
    <property type="entry name" value="Nudix"/>
    <property type="match status" value="1"/>
</dbReference>
<gene>
    <name evidence="2" type="ORF">L203_102538</name>
</gene>
<dbReference type="GO" id="GO:0044715">
    <property type="term" value="F:8-oxo-dGDP phosphatase activity"/>
    <property type="evidence" value="ECO:0007669"/>
    <property type="project" value="UniProtKB-ARBA"/>
</dbReference>